<evidence type="ECO:0000313" key="2">
    <source>
        <dbReference type="Proteomes" id="UP000585474"/>
    </source>
</evidence>
<protein>
    <submittedName>
        <fullName evidence="1">Uncharacterized protein</fullName>
    </submittedName>
</protein>
<gene>
    <name evidence="1" type="ORF">Acr_08g0012330</name>
</gene>
<dbReference type="AlphaFoldDB" id="A0A7J0F4I4"/>
<reference evidence="1 2" key="1">
    <citation type="submission" date="2019-07" db="EMBL/GenBank/DDBJ databases">
        <title>De Novo Assembly of kiwifruit Actinidia rufa.</title>
        <authorList>
            <person name="Sugita-Konishi S."/>
            <person name="Sato K."/>
            <person name="Mori E."/>
            <person name="Abe Y."/>
            <person name="Kisaki G."/>
            <person name="Hamano K."/>
            <person name="Suezawa K."/>
            <person name="Otani M."/>
            <person name="Fukuda T."/>
            <person name="Manabe T."/>
            <person name="Gomi K."/>
            <person name="Tabuchi M."/>
            <person name="Akimitsu K."/>
            <person name="Kataoka I."/>
        </authorList>
    </citation>
    <scope>NUCLEOTIDE SEQUENCE [LARGE SCALE GENOMIC DNA]</scope>
    <source>
        <strain evidence="2">cv. Fuchu</strain>
    </source>
</reference>
<dbReference type="EMBL" id="BJWL01000008">
    <property type="protein sequence ID" value="GFY92837.1"/>
    <property type="molecule type" value="Genomic_DNA"/>
</dbReference>
<proteinExistence type="predicted"/>
<dbReference type="Proteomes" id="UP000585474">
    <property type="component" value="Unassembled WGS sequence"/>
</dbReference>
<accession>A0A7J0F4I4</accession>
<comment type="caution">
    <text evidence="1">The sequence shown here is derived from an EMBL/GenBank/DDBJ whole genome shotgun (WGS) entry which is preliminary data.</text>
</comment>
<evidence type="ECO:0000313" key="1">
    <source>
        <dbReference type="EMBL" id="GFY92837.1"/>
    </source>
</evidence>
<organism evidence="1 2">
    <name type="scientific">Actinidia rufa</name>
    <dbReference type="NCBI Taxonomy" id="165716"/>
    <lineage>
        <taxon>Eukaryota</taxon>
        <taxon>Viridiplantae</taxon>
        <taxon>Streptophyta</taxon>
        <taxon>Embryophyta</taxon>
        <taxon>Tracheophyta</taxon>
        <taxon>Spermatophyta</taxon>
        <taxon>Magnoliopsida</taxon>
        <taxon>eudicotyledons</taxon>
        <taxon>Gunneridae</taxon>
        <taxon>Pentapetalae</taxon>
        <taxon>asterids</taxon>
        <taxon>Ericales</taxon>
        <taxon>Actinidiaceae</taxon>
        <taxon>Actinidia</taxon>
    </lineage>
</organism>
<sequence>MSPPDPNRPVCFTKGLEITYSRSRDAIDVPDRNPKEFSLDGLVDKECVKGRYNPPRRVTVQALPAAREDTRRLAHMRVLTIFFFYSPDKEYVKRRYNPTRRVTLRTLPAAREDTRRLTNTRSAYYDTRWLANIGLGRCFLKTS</sequence>
<name>A0A7J0F4I4_9ERIC</name>
<keyword evidence="2" id="KW-1185">Reference proteome</keyword>